<evidence type="ECO:0000313" key="1">
    <source>
        <dbReference type="EMBL" id="RNA43551.1"/>
    </source>
</evidence>
<gene>
    <name evidence="1" type="ORF">BpHYR1_053907</name>
</gene>
<reference evidence="1 2" key="1">
    <citation type="journal article" date="2018" name="Sci. Rep.">
        <title>Genomic signatures of local adaptation to the degree of environmental predictability in rotifers.</title>
        <authorList>
            <person name="Franch-Gras L."/>
            <person name="Hahn C."/>
            <person name="Garcia-Roger E.M."/>
            <person name="Carmona M.J."/>
            <person name="Serra M."/>
            <person name="Gomez A."/>
        </authorList>
    </citation>
    <scope>NUCLEOTIDE SEQUENCE [LARGE SCALE GENOMIC DNA]</scope>
    <source>
        <strain evidence="1">HYR1</strain>
    </source>
</reference>
<name>A0A3M7T6G2_BRAPC</name>
<proteinExistence type="predicted"/>
<sequence>MCLTTSTICKQPKAINDGGYIRHKSVLNESLQTRQACCITSTLVARKRQVGAIYIDLKKI</sequence>
<protein>
    <submittedName>
        <fullName evidence="1">Uncharacterized protein</fullName>
    </submittedName>
</protein>
<keyword evidence="2" id="KW-1185">Reference proteome</keyword>
<organism evidence="1 2">
    <name type="scientific">Brachionus plicatilis</name>
    <name type="common">Marine rotifer</name>
    <name type="synonym">Brachionus muelleri</name>
    <dbReference type="NCBI Taxonomy" id="10195"/>
    <lineage>
        <taxon>Eukaryota</taxon>
        <taxon>Metazoa</taxon>
        <taxon>Spiralia</taxon>
        <taxon>Gnathifera</taxon>
        <taxon>Rotifera</taxon>
        <taxon>Eurotatoria</taxon>
        <taxon>Monogononta</taxon>
        <taxon>Pseudotrocha</taxon>
        <taxon>Ploima</taxon>
        <taxon>Brachionidae</taxon>
        <taxon>Brachionus</taxon>
    </lineage>
</organism>
<dbReference type="AlphaFoldDB" id="A0A3M7T6G2"/>
<accession>A0A3M7T6G2</accession>
<dbReference type="EMBL" id="REGN01000214">
    <property type="protein sequence ID" value="RNA43551.1"/>
    <property type="molecule type" value="Genomic_DNA"/>
</dbReference>
<evidence type="ECO:0000313" key="2">
    <source>
        <dbReference type="Proteomes" id="UP000276133"/>
    </source>
</evidence>
<dbReference type="Proteomes" id="UP000276133">
    <property type="component" value="Unassembled WGS sequence"/>
</dbReference>
<comment type="caution">
    <text evidence="1">The sequence shown here is derived from an EMBL/GenBank/DDBJ whole genome shotgun (WGS) entry which is preliminary data.</text>
</comment>